<dbReference type="EnsemblProtists" id="EKX45315">
    <property type="protein sequence ID" value="EKX45315"/>
    <property type="gene ID" value="GUITHDRAFT_108954"/>
</dbReference>
<keyword evidence="3" id="KW-1185">Reference proteome</keyword>
<evidence type="ECO:0000313" key="1">
    <source>
        <dbReference type="EMBL" id="EKX45315.1"/>
    </source>
</evidence>
<gene>
    <name evidence="1" type="ORF">GUITHDRAFT_108954</name>
</gene>
<organism evidence="1">
    <name type="scientific">Guillardia theta (strain CCMP2712)</name>
    <name type="common">Cryptophyte</name>
    <dbReference type="NCBI Taxonomy" id="905079"/>
    <lineage>
        <taxon>Eukaryota</taxon>
        <taxon>Cryptophyceae</taxon>
        <taxon>Pyrenomonadales</taxon>
        <taxon>Geminigeraceae</taxon>
        <taxon>Guillardia</taxon>
    </lineage>
</organism>
<dbReference type="eggNOG" id="ENOG502SI4E">
    <property type="taxonomic scope" value="Eukaryota"/>
</dbReference>
<proteinExistence type="predicted"/>
<dbReference type="Proteomes" id="UP000011087">
    <property type="component" value="Unassembled WGS sequence"/>
</dbReference>
<reference evidence="3" key="2">
    <citation type="submission" date="2012-11" db="EMBL/GenBank/DDBJ databases">
        <authorList>
            <person name="Kuo A."/>
            <person name="Curtis B.A."/>
            <person name="Tanifuji G."/>
            <person name="Burki F."/>
            <person name="Gruber A."/>
            <person name="Irimia M."/>
            <person name="Maruyama S."/>
            <person name="Arias M.C."/>
            <person name="Ball S.G."/>
            <person name="Gile G.H."/>
            <person name="Hirakawa Y."/>
            <person name="Hopkins J.F."/>
            <person name="Rensing S.A."/>
            <person name="Schmutz J."/>
            <person name="Symeonidi A."/>
            <person name="Elias M."/>
            <person name="Eveleigh R.J."/>
            <person name="Herman E.K."/>
            <person name="Klute M.J."/>
            <person name="Nakayama T."/>
            <person name="Obornik M."/>
            <person name="Reyes-Prieto A."/>
            <person name="Armbrust E.V."/>
            <person name="Aves S.J."/>
            <person name="Beiko R.G."/>
            <person name="Coutinho P."/>
            <person name="Dacks J.B."/>
            <person name="Durnford D.G."/>
            <person name="Fast N.M."/>
            <person name="Green B.R."/>
            <person name="Grisdale C."/>
            <person name="Hempe F."/>
            <person name="Henrissat B."/>
            <person name="Hoppner M.P."/>
            <person name="Ishida K.-I."/>
            <person name="Kim E."/>
            <person name="Koreny L."/>
            <person name="Kroth P.G."/>
            <person name="Liu Y."/>
            <person name="Malik S.-B."/>
            <person name="Maier U.G."/>
            <person name="McRose D."/>
            <person name="Mock T."/>
            <person name="Neilson J.A."/>
            <person name="Onodera N.T."/>
            <person name="Poole A.M."/>
            <person name="Pritham E.J."/>
            <person name="Richards T.A."/>
            <person name="Rocap G."/>
            <person name="Roy S.W."/>
            <person name="Sarai C."/>
            <person name="Schaack S."/>
            <person name="Shirato S."/>
            <person name="Slamovits C.H."/>
            <person name="Spencer D.F."/>
            <person name="Suzuki S."/>
            <person name="Worden A.Z."/>
            <person name="Zauner S."/>
            <person name="Barry K."/>
            <person name="Bell C."/>
            <person name="Bharti A.K."/>
            <person name="Crow J.A."/>
            <person name="Grimwood J."/>
            <person name="Kramer R."/>
            <person name="Lindquist E."/>
            <person name="Lucas S."/>
            <person name="Salamov A."/>
            <person name="McFadden G.I."/>
            <person name="Lane C.E."/>
            <person name="Keeling P.J."/>
            <person name="Gray M.W."/>
            <person name="Grigoriev I.V."/>
            <person name="Archibald J.M."/>
        </authorList>
    </citation>
    <scope>NUCLEOTIDE SEQUENCE</scope>
    <source>
        <strain evidence="3">CCMP2712</strain>
    </source>
</reference>
<evidence type="ECO:0000313" key="3">
    <source>
        <dbReference type="Proteomes" id="UP000011087"/>
    </source>
</evidence>
<name>L1JB59_GUITC</name>
<dbReference type="OrthoDB" id="77741at2759"/>
<dbReference type="PaxDb" id="55529-EKX45315"/>
<evidence type="ECO:0000313" key="2">
    <source>
        <dbReference type="EnsemblProtists" id="EKX45315"/>
    </source>
</evidence>
<dbReference type="AlphaFoldDB" id="L1JB59"/>
<dbReference type="RefSeq" id="XP_005832295.1">
    <property type="nucleotide sequence ID" value="XM_005832238.1"/>
</dbReference>
<reference evidence="1 3" key="1">
    <citation type="journal article" date="2012" name="Nature">
        <title>Algal genomes reveal evolutionary mosaicism and the fate of nucleomorphs.</title>
        <authorList>
            <consortium name="DOE Joint Genome Institute"/>
            <person name="Curtis B.A."/>
            <person name="Tanifuji G."/>
            <person name="Burki F."/>
            <person name="Gruber A."/>
            <person name="Irimia M."/>
            <person name="Maruyama S."/>
            <person name="Arias M.C."/>
            <person name="Ball S.G."/>
            <person name="Gile G.H."/>
            <person name="Hirakawa Y."/>
            <person name="Hopkins J.F."/>
            <person name="Kuo A."/>
            <person name="Rensing S.A."/>
            <person name="Schmutz J."/>
            <person name="Symeonidi A."/>
            <person name="Elias M."/>
            <person name="Eveleigh R.J."/>
            <person name="Herman E.K."/>
            <person name="Klute M.J."/>
            <person name="Nakayama T."/>
            <person name="Obornik M."/>
            <person name="Reyes-Prieto A."/>
            <person name="Armbrust E.V."/>
            <person name="Aves S.J."/>
            <person name="Beiko R.G."/>
            <person name="Coutinho P."/>
            <person name="Dacks J.B."/>
            <person name="Durnford D.G."/>
            <person name="Fast N.M."/>
            <person name="Green B.R."/>
            <person name="Grisdale C.J."/>
            <person name="Hempel F."/>
            <person name="Henrissat B."/>
            <person name="Hoppner M.P."/>
            <person name="Ishida K."/>
            <person name="Kim E."/>
            <person name="Koreny L."/>
            <person name="Kroth P.G."/>
            <person name="Liu Y."/>
            <person name="Malik S.B."/>
            <person name="Maier U.G."/>
            <person name="McRose D."/>
            <person name="Mock T."/>
            <person name="Neilson J.A."/>
            <person name="Onodera N.T."/>
            <person name="Poole A.M."/>
            <person name="Pritham E.J."/>
            <person name="Richards T.A."/>
            <person name="Rocap G."/>
            <person name="Roy S.W."/>
            <person name="Sarai C."/>
            <person name="Schaack S."/>
            <person name="Shirato S."/>
            <person name="Slamovits C.H."/>
            <person name="Spencer D.F."/>
            <person name="Suzuki S."/>
            <person name="Worden A.Z."/>
            <person name="Zauner S."/>
            <person name="Barry K."/>
            <person name="Bell C."/>
            <person name="Bharti A.K."/>
            <person name="Crow J.A."/>
            <person name="Grimwood J."/>
            <person name="Kramer R."/>
            <person name="Lindquist E."/>
            <person name="Lucas S."/>
            <person name="Salamov A."/>
            <person name="McFadden G.I."/>
            <person name="Lane C.E."/>
            <person name="Keeling P.J."/>
            <person name="Gray M.W."/>
            <person name="Grigoriev I.V."/>
            <person name="Archibald J.M."/>
        </authorList>
    </citation>
    <scope>NUCLEOTIDE SEQUENCE</scope>
    <source>
        <strain evidence="1 3">CCMP2712</strain>
    </source>
</reference>
<sequence>MSSRGKVYIEWDQEMKLETHKVVSWTLDEYLQAVQHDELYEQVKPFLEMDVEVGWMLITTWDGQETREERVARKYYLAGGSCRFMFQTTVANVKKALDDAIESGTNLETVLQGNVGEFSPQAINRLIAYVEFGSKRSWLPVSKYVASTLAARTAESTLRQLALSYGIGNPGVKESLFEMLFFKKMEETGLSVTYRGPRQTESWDRCLVVNFSSLQGIKTLPAQNTCLRPISAFQGGYDAVMVDQEKRKVMFVQATIAQKHSFKLSFFLKALKALNIPEGGGWKVEVVFLIPVEELARFEIKPIEDSGALKDYEWKRGEEEMQAEVAGISIL</sequence>
<dbReference type="HOGENOM" id="CLU_016639_0_0_1"/>
<protein>
    <submittedName>
        <fullName evidence="1 2">Uncharacterized protein</fullName>
    </submittedName>
</protein>
<dbReference type="GeneID" id="17301860"/>
<reference evidence="2" key="3">
    <citation type="submission" date="2015-06" db="UniProtKB">
        <authorList>
            <consortium name="EnsemblProtists"/>
        </authorList>
    </citation>
    <scope>IDENTIFICATION</scope>
</reference>
<dbReference type="KEGG" id="gtt:GUITHDRAFT_108954"/>
<dbReference type="EMBL" id="JH993000">
    <property type="protein sequence ID" value="EKX45315.1"/>
    <property type="molecule type" value="Genomic_DNA"/>
</dbReference>
<accession>L1JB59</accession>